<evidence type="ECO:0000259" key="1">
    <source>
        <dbReference type="Pfam" id="PF12697"/>
    </source>
</evidence>
<dbReference type="Gene3D" id="3.40.50.1820">
    <property type="entry name" value="alpha/beta hydrolase"/>
    <property type="match status" value="1"/>
</dbReference>
<dbReference type="RefSeq" id="WP_206596383.1">
    <property type="nucleotide sequence ID" value="NZ_JAFKCS010000069.1"/>
</dbReference>
<keyword evidence="3" id="KW-1185">Reference proteome</keyword>
<accession>A0ABS3CZA2</accession>
<proteinExistence type="predicted"/>
<dbReference type="InterPro" id="IPR000073">
    <property type="entry name" value="AB_hydrolase_1"/>
</dbReference>
<organism evidence="2 3">
    <name type="scientific">Bowmanella yangjiangensis</name>
    <dbReference type="NCBI Taxonomy" id="2811230"/>
    <lineage>
        <taxon>Bacteria</taxon>
        <taxon>Pseudomonadati</taxon>
        <taxon>Pseudomonadota</taxon>
        <taxon>Gammaproteobacteria</taxon>
        <taxon>Alteromonadales</taxon>
        <taxon>Alteromonadaceae</taxon>
        <taxon>Bowmanella</taxon>
    </lineage>
</organism>
<comment type="caution">
    <text evidence="2">The sequence shown here is derived from an EMBL/GenBank/DDBJ whole genome shotgun (WGS) entry which is preliminary data.</text>
</comment>
<dbReference type="GO" id="GO:0016787">
    <property type="term" value="F:hydrolase activity"/>
    <property type="evidence" value="ECO:0007669"/>
    <property type="project" value="UniProtKB-KW"/>
</dbReference>
<protein>
    <submittedName>
        <fullName evidence="2">Alpha/beta hydrolase</fullName>
    </submittedName>
</protein>
<dbReference type="InterPro" id="IPR029058">
    <property type="entry name" value="AB_hydrolase_fold"/>
</dbReference>
<dbReference type="InterPro" id="IPR050471">
    <property type="entry name" value="AB_hydrolase"/>
</dbReference>
<dbReference type="PANTHER" id="PTHR43433">
    <property type="entry name" value="HYDROLASE, ALPHA/BETA FOLD FAMILY PROTEIN"/>
    <property type="match status" value="1"/>
</dbReference>
<dbReference type="PRINTS" id="PR00111">
    <property type="entry name" value="ABHYDROLASE"/>
</dbReference>
<reference evidence="2 3" key="1">
    <citation type="submission" date="2021-03" db="EMBL/GenBank/DDBJ databases">
        <title>novel species isolated from a fishpond in China.</title>
        <authorList>
            <person name="Lu H."/>
            <person name="Cai Z."/>
        </authorList>
    </citation>
    <scope>NUCLEOTIDE SEQUENCE [LARGE SCALE GENOMIC DNA]</scope>
    <source>
        <strain evidence="2 3">Y57</strain>
    </source>
</reference>
<evidence type="ECO:0000313" key="2">
    <source>
        <dbReference type="EMBL" id="MBN7822457.1"/>
    </source>
</evidence>
<sequence length="267" mass="29037">MLTHLPGPAAAVELQVADGQRSIQAEVLGEGQPLVLIPSLGRGAQDFDDLKQRLRAAGYQIILPQPRGIAGSRGALTDLTLNDLAEDVHLVVSRVTERPVVVIGHAFGNRVARTFATRYPERTRGVVLLAAGGATPIPPTVAKALRDSFRTELPDAEHMAAVHLAFFADRNDPAVWRDGWYPQVAQYQEAANHATPRNSWWSGGTAPLLVIQAVEDRVAPQDNARQLQAAFPQRVQVQLLANAGHAMLPEQPQAIATQILQWLAQHR</sequence>
<feature type="domain" description="AB hydrolase-1" evidence="1">
    <location>
        <begin position="34"/>
        <end position="256"/>
    </location>
</feature>
<evidence type="ECO:0000313" key="3">
    <source>
        <dbReference type="Proteomes" id="UP000663992"/>
    </source>
</evidence>
<keyword evidence="2" id="KW-0378">Hydrolase</keyword>
<dbReference type="Proteomes" id="UP000663992">
    <property type="component" value="Unassembled WGS sequence"/>
</dbReference>
<dbReference type="Pfam" id="PF12697">
    <property type="entry name" value="Abhydrolase_6"/>
    <property type="match status" value="1"/>
</dbReference>
<dbReference type="PANTHER" id="PTHR43433:SF5">
    <property type="entry name" value="AB HYDROLASE-1 DOMAIN-CONTAINING PROTEIN"/>
    <property type="match status" value="1"/>
</dbReference>
<dbReference type="SUPFAM" id="SSF53474">
    <property type="entry name" value="alpha/beta-Hydrolases"/>
    <property type="match status" value="1"/>
</dbReference>
<name>A0ABS3CZA2_9ALTE</name>
<dbReference type="EMBL" id="JAFKCS010000069">
    <property type="protein sequence ID" value="MBN7822457.1"/>
    <property type="molecule type" value="Genomic_DNA"/>
</dbReference>
<gene>
    <name evidence="2" type="ORF">J0A65_21520</name>
</gene>